<organism evidence="1">
    <name type="scientific">Albugo laibachii Nc14</name>
    <dbReference type="NCBI Taxonomy" id="890382"/>
    <lineage>
        <taxon>Eukaryota</taxon>
        <taxon>Sar</taxon>
        <taxon>Stramenopiles</taxon>
        <taxon>Oomycota</taxon>
        <taxon>Peronosporomycetes</taxon>
        <taxon>Albuginales</taxon>
        <taxon>Albuginaceae</taxon>
        <taxon>Albugo</taxon>
    </lineage>
</organism>
<dbReference type="EMBL" id="FR824313">
    <property type="protein sequence ID" value="CCA24979.1"/>
    <property type="molecule type" value="Genomic_DNA"/>
</dbReference>
<name>F0WUA1_9STRA</name>
<sequence>MLFMDQKCYIKNLADNSGITMCKDVHTPADSNSKLVKMQDDEKFVPKLSCRKLVGALTYVMTCIRPDIENALGEVAKYCERYNKSHWMASKRILKYLKTTMNYGIRFNDLNKESLSVAQMQTGRVIWIQDAHLQDISFS</sequence>
<reference evidence="1" key="1">
    <citation type="journal article" date="2011" name="PLoS Biol.">
        <title>Gene gain and loss during evolution of obligate parasitism in the white rust pathogen of Arabidopsis thaliana.</title>
        <authorList>
            <person name="Kemen E."/>
            <person name="Gardiner A."/>
            <person name="Schultz-Larsen T."/>
            <person name="Kemen A.C."/>
            <person name="Balmuth A.L."/>
            <person name="Robert-Seilaniantz A."/>
            <person name="Bailey K."/>
            <person name="Holub E."/>
            <person name="Studholme D.J."/>
            <person name="Maclean D."/>
            <person name="Jones J.D."/>
        </authorList>
    </citation>
    <scope>NUCLEOTIDE SEQUENCE</scope>
</reference>
<dbReference type="PANTHER" id="PTHR11439:SF467">
    <property type="entry name" value="INTEGRASE CATALYTIC DOMAIN-CONTAINING PROTEIN"/>
    <property type="match status" value="1"/>
</dbReference>
<protein>
    <submittedName>
        <fullName evidence="1">Uncharacterized protein AlNc14C268G9922</fullName>
    </submittedName>
</protein>
<dbReference type="AlphaFoldDB" id="F0WUA1"/>
<gene>
    <name evidence="1" type="primary">AlNc14C268G9922</name>
    <name evidence="1" type="ORF">ALNC14_111230</name>
</gene>
<accession>F0WUA1</accession>
<evidence type="ECO:0000313" key="1">
    <source>
        <dbReference type="EMBL" id="CCA24979.1"/>
    </source>
</evidence>
<reference evidence="1" key="2">
    <citation type="submission" date="2011-02" db="EMBL/GenBank/DDBJ databases">
        <authorList>
            <person name="MacLean D."/>
        </authorList>
    </citation>
    <scope>NUCLEOTIDE SEQUENCE</scope>
</reference>
<dbReference type="PANTHER" id="PTHR11439">
    <property type="entry name" value="GAG-POL-RELATED RETROTRANSPOSON"/>
    <property type="match status" value="1"/>
</dbReference>
<proteinExistence type="predicted"/>
<dbReference type="HOGENOM" id="CLU_1848780_0_0_1"/>